<keyword evidence="1" id="KW-0677">Repeat</keyword>
<proteinExistence type="predicted"/>
<keyword evidence="5" id="KW-1185">Reference proteome</keyword>
<dbReference type="Pfam" id="PF05593">
    <property type="entry name" value="RHS_repeat"/>
    <property type="match status" value="1"/>
</dbReference>
<feature type="domain" description="Teneurin-like YD-shell" evidence="3">
    <location>
        <begin position="569"/>
        <end position="693"/>
    </location>
</feature>
<gene>
    <name evidence="4" type="ORF">SAMN02745906_0430</name>
</gene>
<organism evidence="4 5">
    <name type="scientific">Lacrimispora sphenoides JCM 1415</name>
    <dbReference type="NCBI Taxonomy" id="1297793"/>
    <lineage>
        <taxon>Bacteria</taxon>
        <taxon>Bacillati</taxon>
        <taxon>Bacillota</taxon>
        <taxon>Clostridia</taxon>
        <taxon>Lachnospirales</taxon>
        <taxon>Lachnospiraceae</taxon>
        <taxon>Lacrimispora</taxon>
    </lineage>
</organism>
<evidence type="ECO:0000313" key="4">
    <source>
        <dbReference type="EMBL" id="SET57092.1"/>
    </source>
</evidence>
<dbReference type="EMBL" id="LT630003">
    <property type="protein sequence ID" value="SET57092.1"/>
    <property type="molecule type" value="Genomic_DNA"/>
</dbReference>
<name>A0ABY1C2K0_9FIRM</name>
<evidence type="ECO:0000256" key="1">
    <source>
        <dbReference type="ARBA" id="ARBA00022737"/>
    </source>
</evidence>
<dbReference type="InterPro" id="IPR045351">
    <property type="entry name" value="DUF6531"/>
</dbReference>
<dbReference type="InterPro" id="IPR011047">
    <property type="entry name" value="Quinoprotein_ADH-like_sf"/>
</dbReference>
<dbReference type="SUPFAM" id="SSF50998">
    <property type="entry name" value="Quinoprotein alcohol dehydrogenase-like"/>
    <property type="match status" value="1"/>
</dbReference>
<feature type="domain" description="Teneurin-like YD-shell" evidence="3">
    <location>
        <begin position="277"/>
        <end position="429"/>
    </location>
</feature>
<sequence length="1643" mass="187052">MKNILGNSFIINQEVNIIGKKTEVKTKGKSWPDISLNNNAEPVNIPAIVSAALGALPVCSGAKNISPALMAAMGAIGTAGTIQVTQNQTTGQYNSSYILSLMKVLNGAYAKSGNLSEEELKKLIMFMINQMLEKAGPGFSQWNQVLIELMQSATLADFMKGVQSAVCAITGDPVNANTGNFIYEKEDIHINATVPLCFKRTYNRIDKREGCMGDGWRHNYEIELLIENDRYVIIWEDGREEIYIRLEEGGIKALFGCICRLEEKEKGFWYKTQEGMVYIFDQKGRLTAKNDTNGKGLCFTYGRNGKLECVSNGYGISISYGYDSVSGRLISVTDHTGRSITLGYEMGRLCYVTNAGGESYCYYYDNDKTLYRIQNPRGVMVLENEYDDQGRTLCQHFTDGGKIYYDYQEESNRTLVTEQNGSKVAYIHDERFRNIKTVYEDGEERFAYNERNQMIQYADKNGNKTRFSYDDKGNMSQVIYPDGSKNNMTYDANNRLLMLSVNGIEKLKNVYDSKGNLLRTSDALNRHREFEYDKSGNVIQVKQPDGSVTSLEYDSRGNITSIIDEAGRQLNYEYDDSNRVIRTVDGNGYCTRFAYDNCDRIFCVTNAQGKRRIYEYTKNGKVTKVIDFNGAVASQKYNCMNQVEAYSGPDGEVLSAEYDLMQNVIRRILPNGAELVYTYDGLNRMEQMTLPMGGVIYYEYDPNGNRTAVTDPNGNRTDMEYDERNRITKVTDPSGASTQYEYDMEGHLIKVTNAMGKSHTYVYDEAGQLISETDVLGNKTCYDYNALGKLSCVIDPEKRKTIYEYAQGGDLSRTIYPDGTFETYLYDKNGNLIRRQNHKGDFLEITFDCLNQPITVKSSFGQEKRYTYNAVGKVTSVTDTLGHVTRYLYSPGGKLTSVIDAAGNRTEYAYDALGMLITICQHQGKEFLLNGADQKFVNDSECKNHIHITQYERNLAGEIETITNPLGLQEHYTYDLAGQMILKKDREGYETHYAYHPSGDIEKVTYGDGRSVAFSYNSLRQLNEIQDWLGTTRIELDEIGRAKKITDYKGREISYQWGKMGERKSLVYPNGRKISYEYDELARLSRLTDGEREISYCYDEDGHLSKKIFPDDIISSYSYNSRGLLESLIHQQNRELLEKYEYEYDLMGNKTAIGKRRKAVSSLSGIPAETERRMQEESGNYEYRYDSMNRLIEVRKDRKRISQYEYDAFGNRVGRQTETENIRYHYNAANQLIHEEGIFPEQSYQYDARGNLTAILQGEITANQYVYDETNRLAAAFHKKGQAVRYEYDGLGNRVGRKEYVFDKTNFVNQFQAGMIPVENPAREVEYLLDLTKQYYNLLEKTESEENDAYTQSYIWDNNAAFMTEVSSTHIYLQDELGSTVRLVGRQEKGQMVYGYDEFGQDLYGTQGEVQPFGYTGYQRDRTANTYFAQAREYMPEIGRFTGEDIIKGTVNHPYTLNCYGYCWENPMKWVDLNGKRPKKLSSSDYWGWYLEELGESADRAWKKMCQNIQDEIDKIVDINAEVGMGIGGNYYIGPVEGTFIMKLGCWEIDEHGKVEMKTEGELGVNLFDLGFSGGGSYNYTTKKSYGSIGLDNFEFGDGIKWTLGASAYVIFGGGGSVSINISEIGNLLYRGIEKVLSCDSQK</sequence>
<feature type="domain" description="Teneurin-like YD-shell" evidence="3">
    <location>
        <begin position="697"/>
        <end position="791"/>
    </location>
</feature>
<feature type="domain" description="Teneurin-like YD-shell" evidence="3">
    <location>
        <begin position="1169"/>
        <end position="1307"/>
    </location>
</feature>
<dbReference type="Proteomes" id="UP000198970">
    <property type="component" value="Chromosome I"/>
</dbReference>
<feature type="domain" description="Teneurin-like YD-shell" evidence="3">
    <location>
        <begin position="440"/>
        <end position="497"/>
    </location>
</feature>
<evidence type="ECO:0000313" key="5">
    <source>
        <dbReference type="Proteomes" id="UP000198970"/>
    </source>
</evidence>
<accession>A0ABY1C2K0</accession>
<feature type="domain" description="DUF6531" evidence="2">
    <location>
        <begin position="171"/>
        <end position="243"/>
    </location>
</feature>
<dbReference type="NCBIfam" id="TIGR01643">
    <property type="entry name" value="YD_repeat_2x"/>
    <property type="match status" value="9"/>
</dbReference>
<dbReference type="NCBIfam" id="TIGR03696">
    <property type="entry name" value="Rhs_assc_core"/>
    <property type="match status" value="1"/>
</dbReference>
<evidence type="ECO:0000259" key="2">
    <source>
        <dbReference type="Pfam" id="PF20148"/>
    </source>
</evidence>
<protein>
    <submittedName>
        <fullName evidence="4">RHS repeat-associated core domain-containing protein</fullName>
    </submittedName>
</protein>
<dbReference type="PANTHER" id="PTHR32305:SF15">
    <property type="entry name" value="PROTEIN RHSA-RELATED"/>
    <property type="match status" value="1"/>
</dbReference>
<feature type="domain" description="Teneurin-like YD-shell" evidence="3">
    <location>
        <begin position="946"/>
        <end position="1145"/>
    </location>
</feature>
<reference evidence="4 5" key="1">
    <citation type="submission" date="2016-10" db="EMBL/GenBank/DDBJ databases">
        <authorList>
            <person name="Varghese N."/>
            <person name="Submissions S."/>
        </authorList>
    </citation>
    <scope>NUCLEOTIDE SEQUENCE [LARGE SCALE GENOMIC DNA]</scope>
    <source>
        <strain evidence="4 5">ATCC 19403</strain>
    </source>
</reference>
<evidence type="ECO:0000259" key="3">
    <source>
        <dbReference type="Pfam" id="PF25023"/>
    </source>
</evidence>
<dbReference type="Gene3D" id="2.180.10.10">
    <property type="entry name" value="RHS repeat-associated core"/>
    <property type="match status" value="4"/>
</dbReference>
<dbReference type="Pfam" id="PF20148">
    <property type="entry name" value="DUF6531"/>
    <property type="match status" value="1"/>
</dbReference>
<dbReference type="InterPro" id="IPR050708">
    <property type="entry name" value="T6SS_VgrG/RHS"/>
</dbReference>
<dbReference type="SUPFAM" id="SSF69304">
    <property type="entry name" value="Tricorn protease N-terminal domain"/>
    <property type="match status" value="1"/>
</dbReference>
<dbReference type="PANTHER" id="PTHR32305">
    <property type="match status" value="1"/>
</dbReference>
<dbReference type="InterPro" id="IPR022385">
    <property type="entry name" value="Rhs_assc_core"/>
</dbReference>
<dbReference type="InterPro" id="IPR031325">
    <property type="entry name" value="RHS_repeat"/>
</dbReference>
<dbReference type="InterPro" id="IPR006530">
    <property type="entry name" value="YD"/>
</dbReference>
<dbReference type="RefSeq" id="WP_100041424.1">
    <property type="nucleotide sequence ID" value="NZ_LT630003.1"/>
</dbReference>
<feature type="domain" description="Teneurin-like YD-shell" evidence="3">
    <location>
        <begin position="797"/>
        <end position="925"/>
    </location>
</feature>
<dbReference type="InterPro" id="IPR056823">
    <property type="entry name" value="TEN-like_YD-shell"/>
</dbReference>
<dbReference type="Pfam" id="PF25023">
    <property type="entry name" value="TEN_YD-shell"/>
    <property type="match status" value="7"/>
</dbReference>